<dbReference type="AlphaFoldDB" id="A0AAD4KYS4"/>
<dbReference type="CDD" id="cd07730">
    <property type="entry name" value="metallo-hydrolase-like_MBL-fold"/>
    <property type="match status" value="1"/>
</dbReference>
<dbReference type="InterPro" id="IPR036866">
    <property type="entry name" value="RibonucZ/Hydroxyglut_hydro"/>
</dbReference>
<proteinExistence type="inferred from homology"/>
<name>A0AAD4KYS4_9EURO</name>
<organism evidence="6 7">
    <name type="scientific">Talaromyces proteolyticus</name>
    <dbReference type="NCBI Taxonomy" id="1131652"/>
    <lineage>
        <taxon>Eukaryota</taxon>
        <taxon>Fungi</taxon>
        <taxon>Dikarya</taxon>
        <taxon>Ascomycota</taxon>
        <taxon>Pezizomycotina</taxon>
        <taxon>Eurotiomycetes</taxon>
        <taxon>Eurotiomycetidae</taxon>
        <taxon>Eurotiales</taxon>
        <taxon>Trichocomaceae</taxon>
        <taxon>Talaromyces</taxon>
        <taxon>Talaromyces sect. Bacilispori</taxon>
    </lineage>
</organism>
<comment type="cofactor">
    <cofactor evidence="1">
        <name>Zn(2+)</name>
        <dbReference type="ChEBI" id="CHEBI:29105"/>
    </cofactor>
</comment>
<dbReference type="Proteomes" id="UP001201262">
    <property type="component" value="Unassembled WGS sequence"/>
</dbReference>
<protein>
    <recommendedName>
        <fullName evidence="8">Metallo-beta-lactamase domain-containing protein</fullName>
    </recommendedName>
</protein>
<evidence type="ECO:0000313" key="6">
    <source>
        <dbReference type="EMBL" id="KAH8704020.1"/>
    </source>
</evidence>
<keyword evidence="7" id="KW-1185">Reference proteome</keyword>
<keyword evidence="4" id="KW-0378">Hydrolase</keyword>
<dbReference type="GO" id="GO:0046872">
    <property type="term" value="F:metal ion binding"/>
    <property type="evidence" value="ECO:0007669"/>
    <property type="project" value="UniProtKB-KW"/>
</dbReference>
<keyword evidence="3" id="KW-0479">Metal-binding</keyword>
<evidence type="ECO:0000256" key="4">
    <source>
        <dbReference type="ARBA" id="ARBA00022801"/>
    </source>
</evidence>
<accession>A0AAD4KYS4</accession>
<sequence length="326" mass="36476">MAYKQTNPLPTPKSDDAVLSIAAFETGWMQIKASTAIAGLKGLNYATSWRFFIQHAPSNTKFWFDLGVSHDLSMYPPRVQRVQHKVFVTTPSERDPAQDVISIGADPNDVKYIIARYGLSYYFTGEIILQFLTASLPSHAHWDHIFPAASFFPNAKVLCGAGTLEWASKSWPSEADSTFDGRIWHTEKAELPIEEVSSPSTEPEKWQPLGPFKNAYDFFGDGSFWLIDAPGHCPGNLAALARVKRKDGKVKWAFLGGDCFHSSLFVEYPEAPFGKGVKVTPTDTYHENEDEAREIIRQAAELKKGEGENALIWIAHTSTLEDIWNF</sequence>
<dbReference type="GeneID" id="70243929"/>
<dbReference type="RefSeq" id="XP_046077038.1">
    <property type="nucleotide sequence ID" value="XM_046213642.1"/>
</dbReference>
<dbReference type="PANTHER" id="PTHR42978">
    <property type="entry name" value="QUORUM-QUENCHING LACTONASE YTNP-RELATED-RELATED"/>
    <property type="match status" value="1"/>
</dbReference>
<keyword evidence="5" id="KW-0862">Zinc</keyword>
<comment type="caution">
    <text evidence="6">The sequence shown here is derived from an EMBL/GenBank/DDBJ whole genome shotgun (WGS) entry which is preliminary data.</text>
</comment>
<dbReference type="GO" id="GO:0016787">
    <property type="term" value="F:hydrolase activity"/>
    <property type="evidence" value="ECO:0007669"/>
    <property type="project" value="UniProtKB-KW"/>
</dbReference>
<evidence type="ECO:0000313" key="7">
    <source>
        <dbReference type="Proteomes" id="UP001201262"/>
    </source>
</evidence>
<evidence type="ECO:0000256" key="5">
    <source>
        <dbReference type="ARBA" id="ARBA00022833"/>
    </source>
</evidence>
<dbReference type="PANTHER" id="PTHR42978:SF2">
    <property type="entry name" value="102 KBASES UNSTABLE REGION: FROM 1 TO 119443"/>
    <property type="match status" value="1"/>
</dbReference>
<reference evidence="6" key="1">
    <citation type="submission" date="2021-12" db="EMBL/GenBank/DDBJ databases">
        <title>Convergent genome expansion in fungi linked to evolution of root-endophyte symbiosis.</title>
        <authorList>
            <consortium name="DOE Joint Genome Institute"/>
            <person name="Ke Y.-H."/>
            <person name="Bonito G."/>
            <person name="Liao H.-L."/>
            <person name="Looney B."/>
            <person name="Rojas-Flechas A."/>
            <person name="Nash J."/>
            <person name="Hameed K."/>
            <person name="Schadt C."/>
            <person name="Martin F."/>
            <person name="Crous P.W."/>
            <person name="Miettinen O."/>
            <person name="Magnuson J.K."/>
            <person name="Labbe J."/>
            <person name="Jacobson D."/>
            <person name="Doktycz M.J."/>
            <person name="Veneault-Fourrey C."/>
            <person name="Kuo A."/>
            <person name="Mondo S."/>
            <person name="Calhoun S."/>
            <person name="Riley R."/>
            <person name="Ohm R."/>
            <person name="LaButti K."/>
            <person name="Andreopoulos B."/>
            <person name="Pangilinan J."/>
            <person name="Nolan M."/>
            <person name="Tritt A."/>
            <person name="Clum A."/>
            <person name="Lipzen A."/>
            <person name="Daum C."/>
            <person name="Barry K."/>
            <person name="Grigoriev I.V."/>
            <person name="Vilgalys R."/>
        </authorList>
    </citation>
    <scope>NUCLEOTIDE SEQUENCE</scope>
    <source>
        <strain evidence="6">PMI_201</strain>
    </source>
</reference>
<dbReference type="EMBL" id="JAJTJA010000002">
    <property type="protein sequence ID" value="KAH8704020.1"/>
    <property type="molecule type" value="Genomic_DNA"/>
</dbReference>
<evidence type="ECO:0000256" key="2">
    <source>
        <dbReference type="ARBA" id="ARBA00007749"/>
    </source>
</evidence>
<dbReference type="InterPro" id="IPR051013">
    <property type="entry name" value="MBL_superfamily_lactonases"/>
</dbReference>
<comment type="similarity">
    <text evidence="2">Belongs to the metallo-beta-lactamase superfamily.</text>
</comment>
<dbReference type="Gene3D" id="3.60.15.10">
    <property type="entry name" value="Ribonuclease Z/Hydroxyacylglutathione hydrolase-like"/>
    <property type="match status" value="1"/>
</dbReference>
<evidence type="ECO:0008006" key="8">
    <source>
        <dbReference type="Google" id="ProtNLM"/>
    </source>
</evidence>
<evidence type="ECO:0000256" key="3">
    <source>
        <dbReference type="ARBA" id="ARBA00022723"/>
    </source>
</evidence>
<dbReference type="SUPFAM" id="SSF56281">
    <property type="entry name" value="Metallo-hydrolase/oxidoreductase"/>
    <property type="match status" value="1"/>
</dbReference>
<evidence type="ECO:0000256" key="1">
    <source>
        <dbReference type="ARBA" id="ARBA00001947"/>
    </source>
</evidence>
<gene>
    <name evidence="6" type="ORF">BGW36DRAFT_355400</name>
</gene>